<evidence type="ECO:0000256" key="2">
    <source>
        <dbReference type="ARBA" id="ARBA00004651"/>
    </source>
</evidence>
<keyword evidence="11 15" id="KW-1133">Transmembrane helix</keyword>
<proteinExistence type="predicted"/>
<dbReference type="OrthoDB" id="5522918at2"/>
<dbReference type="STRING" id="1969733.B5V00_08740"/>
<dbReference type="CDD" id="cd18773">
    <property type="entry name" value="PDC1_HK_sensor"/>
    <property type="match status" value="1"/>
</dbReference>
<dbReference type="Pfam" id="PF02518">
    <property type="entry name" value="HATPase_c"/>
    <property type="match status" value="1"/>
</dbReference>
<evidence type="ECO:0000259" key="16">
    <source>
        <dbReference type="PROSITE" id="PS50109"/>
    </source>
</evidence>
<dbReference type="InterPro" id="IPR005467">
    <property type="entry name" value="His_kinase_dom"/>
</dbReference>
<dbReference type="SMART" id="SM00388">
    <property type="entry name" value="HisKA"/>
    <property type="match status" value="1"/>
</dbReference>
<dbReference type="InterPro" id="IPR003660">
    <property type="entry name" value="HAMP_dom"/>
</dbReference>
<keyword evidence="8" id="KW-0547">Nucleotide-binding</keyword>
<dbReference type="Pfam" id="PF00672">
    <property type="entry name" value="HAMP"/>
    <property type="match status" value="1"/>
</dbReference>
<dbReference type="GO" id="GO:0005886">
    <property type="term" value="C:plasma membrane"/>
    <property type="evidence" value="ECO:0007669"/>
    <property type="project" value="UniProtKB-SubCell"/>
</dbReference>
<dbReference type="InterPro" id="IPR004358">
    <property type="entry name" value="Sig_transdc_His_kin-like_C"/>
</dbReference>
<evidence type="ECO:0000313" key="20">
    <source>
        <dbReference type="EMBL" id="ORJ60326.1"/>
    </source>
</evidence>
<dbReference type="CDD" id="cd00130">
    <property type="entry name" value="PAS"/>
    <property type="match status" value="2"/>
</dbReference>
<dbReference type="InterPro" id="IPR013656">
    <property type="entry name" value="PAS_4"/>
</dbReference>
<dbReference type="EMBL" id="NAAD01000009">
    <property type="protein sequence ID" value="ORJ60326.1"/>
    <property type="molecule type" value="Genomic_DNA"/>
</dbReference>
<feature type="domain" description="Histidine kinase" evidence="16">
    <location>
        <begin position="635"/>
        <end position="852"/>
    </location>
</feature>
<dbReference type="Pfam" id="PF00512">
    <property type="entry name" value="HisKA"/>
    <property type="match status" value="1"/>
</dbReference>
<dbReference type="NCBIfam" id="TIGR00229">
    <property type="entry name" value="sensory_box"/>
    <property type="match status" value="2"/>
</dbReference>
<keyword evidence="4" id="KW-1003">Cell membrane</keyword>
<dbReference type="GO" id="GO:0000155">
    <property type="term" value="F:phosphorelay sensor kinase activity"/>
    <property type="evidence" value="ECO:0007669"/>
    <property type="project" value="InterPro"/>
</dbReference>
<dbReference type="SMART" id="SM00304">
    <property type="entry name" value="HAMP"/>
    <property type="match status" value="1"/>
</dbReference>
<keyword evidence="7 15" id="KW-0812">Transmembrane</keyword>
<dbReference type="Gene3D" id="1.10.287.130">
    <property type="match status" value="1"/>
</dbReference>
<keyword evidence="12" id="KW-0902">Two-component regulatory system</keyword>
<dbReference type="PROSITE" id="PS50112">
    <property type="entry name" value="PAS"/>
    <property type="match status" value="1"/>
</dbReference>
<feature type="domain" description="HAMP" evidence="19">
    <location>
        <begin position="307"/>
        <end position="359"/>
    </location>
</feature>
<evidence type="ECO:0000256" key="3">
    <source>
        <dbReference type="ARBA" id="ARBA00012438"/>
    </source>
</evidence>
<dbReference type="Proteomes" id="UP000193136">
    <property type="component" value="Unassembled WGS sequence"/>
</dbReference>
<dbReference type="InterPro" id="IPR033479">
    <property type="entry name" value="dCache_1"/>
</dbReference>
<protein>
    <recommendedName>
        <fullName evidence="3">histidine kinase</fullName>
        <ecNumber evidence="3">2.7.13.3</ecNumber>
    </recommendedName>
</protein>
<reference evidence="20 21" key="1">
    <citation type="submission" date="2017-03" db="EMBL/GenBank/DDBJ databases">
        <title>Genome sequence of Geothermobacter sp. EPR-M, Deep-Sea Iron Reducer.</title>
        <authorList>
            <person name="Tully B."/>
            <person name="Savalia P."/>
            <person name="Abuyen K."/>
            <person name="Baughan C."/>
            <person name="Romero E."/>
            <person name="Ronkowski C."/>
            <person name="Torres B."/>
            <person name="Tremblay J."/>
            <person name="Trujillo A."/>
            <person name="Tyler M."/>
            <person name="Perez-Rodriguez I."/>
            <person name="Amend J."/>
        </authorList>
    </citation>
    <scope>NUCLEOTIDE SEQUENCE [LARGE SCALE GENOMIC DNA]</scope>
    <source>
        <strain evidence="20 21">EPR-M</strain>
    </source>
</reference>
<evidence type="ECO:0000256" key="10">
    <source>
        <dbReference type="ARBA" id="ARBA00022840"/>
    </source>
</evidence>
<gene>
    <name evidence="20" type="ORF">B5V00_08740</name>
</gene>
<evidence type="ECO:0000256" key="5">
    <source>
        <dbReference type="ARBA" id="ARBA00022553"/>
    </source>
</evidence>
<feature type="transmembrane region" description="Helical" evidence="15">
    <location>
        <begin position="287"/>
        <end position="305"/>
    </location>
</feature>
<dbReference type="Pfam" id="PF13426">
    <property type="entry name" value="PAS_9"/>
    <property type="match status" value="1"/>
</dbReference>
<evidence type="ECO:0000259" key="18">
    <source>
        <dbReference type="PROSITE" id="PS50113"/>
    </source>
</evidence>
<organism evidence="20 21">
    <name type="scientific">Geothermobacter hydrogeniphilus</name>
    <dbReference type="NCBI Taxonomy" id="1969733"/>
    <lineage>
        <taxon>Bacteria</taxon>
        <taxon>Pseudomonadati</taxon>
        <taxon>Thermodesulfobacteriota</taxon>
        <taxon>Desulfuromonadia</taxon>
        <taxon>Desulfuromonadales</taxon>
        <taxon>Geothermobacteraceae</taxon>
        <taxon>Geothermobacter</taxon>
    </lineage>
</organism>
<keyword evidence="14" id="KW-0175">Coiled coil</keyword>
<feature type="domain" description="PAC" evidence="18">
    <location>
        <begin position="571"/>
        <end position="622"/>
    </location>
</feature>
<evidence type="ECO:0000256" key="13">
    <source>
        <dbReference type="ARBA" id="ARBA00023136"/>
    </source>
</evidence>
<dbReference type="SMART" id="SM00091">
    <property type="entry name" value="PAS"/>
    <property type="match status" value="2"/>
</dbReference>
<evidence type="ECO:0000256" key="4">
    <source>
        <dbReference type="ARBA" id="ARBA00022475"/>
    </source>
</evidence>
<feature type="domain" description="PAS" evidence="17">
    <location>
        <begin position="501"/>
        <end position="560"/>
    </location>
</feature>
<feature type="coiled-coil region" evidence="14">
    <location>
        <begin position="477"/>
        <end position="504"/>
    </location>
</feature>
<comment type="caution">
    <text evidence="20">The sequence shown here is derived from an EMBL/GenBank/DDBJ whole genome shotgun (WGS) entry which is preliminary data.</text>
</comment>
<keyword evidence="21" id="KW-1185">Reference proteome</keyword>
<dbReference type="InterPro" id="IPR000014">
    <property type="entry name" value="PAS"/>
</dbReference>
<evidence type="ECO:0000256" key="11">
    <source>
        <dbReference type="ARBA" id="ARBA00022989"/>
    </source>
</evidence>
<keyword evidence="10" id="KW-0067">ATP-binding</keyword>
<dbReference type="InterPro" id="IPR036890">
    <property type="entry name" value="HATPase_C_sf"/>
</dbReference>
<accession>A0A1X0Y5B3</accession>
<evidence type="ECO:0000256" key="14">
    <source>
        <dbReference type="SAM" id="Coils"/>
    </source>
</evidence>
<dbReference type="InterPro" id="IPR003594">
    <property type="entry name" value="HATPase_dom"/>
</dbReference>
<sequence>MEFCMTRQPTLRTALLWRFLLLALLPLVLIGLLTFRTVTHTITDSLEAKNLLLATSLAREVEETLREPQTVLRQLASVMLDYNMGRGTVVDGLLDNAVSNASYFEAILLVDPSGKVLHVGLPDSLADRRNGYLGMDLSQMEPVRRAGRTGQVLWSDTLLSPPGDHQYLCLVYPFGNRLLVGNLNIAYLGQLSNREHAESSLSFTILDHTGTVILHSRLMPEGPRVDLSRLKPVREGLAGHQGTFPFTWQGRDLVGTVVSIPTTGWLVLVSQDVDVAYAASFQVRNSFFIGCLLALGLALGVALAFSNRLVQPLRTLAREAQDIAIGDYQVGIAPQLHQETEELAASFRGMAAEINLRENELLESREHYLRLFNCGNDAVLVFELAEDGTPGRFIEVNDIACEALGFLRTELLAMRPRQVLNVFAEASEQADEVVSRGRRQGHVLFETDLITRTGERLPVELNVRFFDREGKATALAVARDIRERREAEQALRQSEKEHRLLAQQLRTLFDGIPDSLVLYDEQMRILRANRGAVELLCCSEQDLVGQCCHQILYDRRQPCDDCAVARALASGRLEMGQWERAEGRLLEVRAFPVVNDQGAVIRVIELAQDVTEKLRAQRETIRTGQLVAIGELAAGVAHEINNPINGIINYAQILANHAERGGDSPDLPNRIIKEGNRIAAIVSSLLNFSRSKKEEIMPVPLHEMVNDALTLMKTLLRKDGIEVDVRLPPELPPVAGRYQQLEQVLINLLSNARHALNSRYDGHHEEKRLEISALEHDDGMVRIMVWDHGVGIPEPLVERILNPFFTTKPAGEGTGLGLSISHGIIREHGGRIDFESKEGEYTRVLIDLPVYSRKDA</sequence>
<dbReference type="InterPro" id="IPR000700">
    <property type="entry name" value="PAS-assoc_C"/>
</dbReference>
<dbReference type="InterPro" id="IPR035965">
    <property type="entry name" value="PAS-like_dom_sf"/>
</dbReference>
<feature type="transmembrane region" description="Helical" evidence="15">
    <location>
        <begin position="15"/>
        <end position="35"/>
    </location>
</feature>
<dbReference type="PRINTS" id="PR00344">
    <property type="entry name" value="BCTRLSENSOR"/>
</dbReference>
<dbReference type="EC" id="2.7.13.3" evidence="3"/>
<evidence type="ECO:0000313" key="21">
    <source>
        <dbReference type="Proteomes" id="UP000193136"/>
    </source>
</evidence>
<evidence type="ECO:0000256" key="8">
    <source>
        <dbReference type="ARBA" id="ARBA00022741"/>
    </source>
</evidence>
<evidence type="ECO:0000256" key="7">
    <source>
        <dbReference type="ARBA" id="ARBA00022692"/>
    </source>
</evidence>
<evidence type="ECO:0000259" key="19">
    <source>
        <dbReference type="PROSITE" id="PS50885"/>
    </source>
</evidence>
<dbReference type="SUPFAM" id="SSF47384">
    <property type="entry name" value="Homodimeric domain of signal transducing histidine kinase"/>
    <property type="match status" value="1"/>
</dbReference>
<dbReference type="InterPro" id="IPR003661">
    <property type="entry name" value="HisK_dim/P_dom"/>
</dbReference>
<dbReference type="Gene3D" id="3.30.565.10">
    <property type="entry name" value="Histidine kinase-like ATPase, C-terminal domain"/>
    <property type="match status" value="1"/>
</dbReference>
<keyword evidence="13 15" id="KW-0472">Membrane</keyword>
<evidence type="ECO:0000259" key="17">
    <source>
        <dbReference type="PROSITE" id="PS50112"/>
    </source>
</evidence>
<keyword evidence="6" id="KW-0808">Transferase</keyword>
<dbReference type="InterPro" id="IPR036097">
    <property type="entry name" value="HisK_dim/P_sf"/>
</dbReference>
<dbReference type="PROSITE" id="PS50109">
    <property type="entry name" value="HIS_KIN"/>
    <property type="match status" value="1"/>
</dbReference>
<keyword evidence="9" id="KW-0418">Kinase</keyword>
<dbReference type="PROSITE" id="PS50113">
    <property type="entry name" value="PAC"/>
    <property type="match status" value="2"/>
</dbReference>
<comment type="catalytic activity">
    <reaction evidence="1">
        <text>ATP + protein L-histidine = ADP + protein N-phospho-L-histidine.</text>
        <dbReference type="EC" id="2.7.13.3"/>
    </reaction>
</comment>
<keyword evidence="5" id="KW-0597">Phosphoprotein</keyword>
<evidence type="ECO:0000256" key="12">
    <source>
        <dbReference type="ARBA" id="ARBA00023012"/>
    </source>
</evidence>
<dbReference type="Gene3D" id="3.30.450.20">
    <property type="entry name" value="PAS domain"/>
    <property type="match status" value="3"/>
</dbReference>
<dbReference type="CDD" id="cd06225">
    <property type="entry name" value="HAMP"/>
    <property type="match status" value="1"/>
</dbReference>
<dbReference type="PANTHER" id="PTHR43065">
    <property type="entry name" value="SENSOR HISTIDINE KINASE"/>
    <property type="match status" value="1"/>
</dbReference>
<dbReference type="Pfam" id="PF02743">
    <property type="entry name" value="dCache_1"/>
    <property type="match status" value="1"/>
</dbReference>
<evidence type="ECO:0000256" key="9">
    <source>
        <dbReference type="ARBA" id="ARBA00022777"/>
    </source>
</evidence>
<dbReference type="PROSITE" id="PS50885">
    <property type="entry name" value="HAMP"/>
    <property type="match status" value="1"/>
</dbReference>
<dbReference type="SMART" id="SM00387">
    <property type="entry name" value="HATPase_c"/>
    <property type="match status" value="1"/>
</dbReference>
<evidence type="ECO:0000256" key="1">
    <source>
        <dbReference type="ARBA" id="ARBA00000085"/>
    </source>
</evidence>
<dbReference type="SUPFAM" id="SSF55785">
    <property type="entry name" value="PYP-like sensor domain (PAS domain)"/>
    <property type="match status" value="2"/>
</dbReference>
<evidence type="ECO:0000256" key="15">
    <source>
        <dbReference type="SAM" id="Phobius"/>
    </source>
</evidence>
<comment type="subcellular location">
    <subcellularLocation>
        <location evidence="2">Cell membrane</location>
        <topology evidence="2">Multi-pass membrane protein</topology>
    </subcellularLocation>
</comment>
<name>A0A1X0Y5B3_9BACT</name>
<dbReference type="AlphaFoldDB" id="A0A1X0Y5B3"/>
<evidence type="ECO:0000256" key="6">
    <source>
        <dbReference type="ARBA" id="ARBA00022679"/>
    </source>
</evidence>
<dbReference type="GO" id="GO:0005524">
    <property type="term" value="F:ATP binding"/>
    <property type="evidence" value="ECO:0007669"/>
    <property type="project" value="UniProtKB-KW"/>
</dbReference>
<dbReference type="SUPFAM" id="SSF55874">
    <property type="entry name" value="ATPase domain of HSP90 chaperone/DNA topoisomerase II/histidine kinase"/>
    <property type="match status" value="1"/>
</dbReference>
<dbReference type="PANTHER" id="PTHR43065:SF10">
    <property type="entry name" value="PEROXIDE STRESS-ACTIVATED HISTIDINE KINASE MAK3"/>
    <property type="match status" value="1"/>
</dbReference>
<dbReference type="Pfam" id="PF08448">
    <property type="entry name" value="PAS_4"/>
    <property type="match status" value="1"/>
</dbReference>
<dbReference type="Gene3D" id="6.10.340.10">
    <property type="match status" value="1"/>
</dbReference>
<feature type="domain" description="PAC" evidence="18">
    <location>
        <begin position="443"/>
        <end position="493"/>
    </location>
</feature>